<dbReference type="InterPro" id="IPR009078">
    <property type="entry name" value="Ferritin-like_SF"/>
</dbReference>
<dbReference type="PANTHER" id="PTHR33531:SF10">
    <property type="entry name" value="BLR7895 PROTEIN"/>
    <property type="match status" value="1"/>
</dbReference>
<evidence type="ECO:0000313" key="5">
    <source>
        <dbReference type="Proteomes" id="UP000051862"/>
    </source>
</evidence>
<dbReference type="InterPro" id="IPR003251">
    <property type="entry name" value="Rr_diiron-bd_dom"/>
</dbReference>
<reference evidence="4 6" key="3">
    <citation type="submission" date="2016-10" db="EMBL/GenBank/DDBJ databases">
        <authorList>
            <person name="de Groot N.N."/>
        </authorList>
    </citation>
    <scope>NUCLEOTIDE SEQUENCE [LARGE SCALE GENOMIC DNA]</scope>
    <source>
        <strain evidence="4 6">OGL-20</strain>
    </source>
</reference>
<feature type="domain" description="Rubrerythrin diiron-binding" evidence="1">
    <location>
        <begin position="5"/>
        <end position="138"/>
    </location>
</feature>
<reference evidence="3 5" key="1">
    <citation type="submission" date="2015-08" db="EMBL/GenBank/DDBJ databases">
        <title>Thermococcus thioreducens DSM 14981 genome sequencing.</title>
        <authorList>
            <person name="Hong S.-J."/>
            <person name="Kim M.-C."/>
            <person name="Shin J.-H."/>
        </authorList>
    </citation>
    <scope>NUCLEOTIDE SEQUENCE [LARGE SCALE GENOMIC DNA]</scope>
    <source>
        <strain evidence="3 5">DSM 14981</strain>
    </source>
</reference>
<reference evidence="2 7" key="2">
    <citation type="submission" date="2016-04" db="EMBL/GenBank/DDBJ databases">
        <title>Complete genome sequence of Thermococcus thioreducens type strain OGL-20P.</title>
        <authorList>
            <person name="Oger P.M."/>
        </authorList>
    </citation>
    <scope>NUCLEOTIDE SEQUENCE [LARGE SCALE GENOMIC DNA]</scope>
    <source>
        <strain evidence="2 7">OGL-20P</strain>
    </source>
</reference>
<dbReference type="AlphaFoldDB" id="A0A0Q2QQ45"/>
<dbReference type="RefSeq" id="WP_055429780.1">
    <property type="nucleotide sequence ID" value="NZ_CP015105.1"/>
</dbReference>
<dbReference type="Proteomes" id="UP000250136">
    <property type="component" value="Chromosome"/>
</dbReference>
<sequence length="159" mass="18720">MNELEALALALEVEKAELNFYIRLARKASDERAKRMFLFLAREEAEHWGIFEEKFVEKLIDECKPPVVDGSMLERLLVSVDEEDLSEVDAVRIGMEQEKLTWEFYEKAAREAESESVRRVFEELARVEKAHYELLKAQYDSVMKTGIWMDYQDFSLEVD</sequence>
<name>A0A0Q2QQ45_9EURY</name>
<evidence type="ECO:0000259" key="1">
    <source>
        <dbReference type="Pfam" id="PF02915"/>
    </source>
</evidence>
<dbReference type="OrthoDB" id="100171at2157"/>
<evidence type="ECO:0000313" key="6">
    <source>
        <dbReference type="Proteomes" id="UP000182125"/>
    </source>
</evidence>
<dbReference type="PANTHER" id="PTHR33531">
    <property type="entry name" value="RUBRERYTHRIN SUBFAMILY"/>
    <property type="match status" value="1"/>
</dbReference>
<dbReference type="SUPFAM" id="SSF47240">
    <property type="entry name" value="Ferritin-like"/>
    <property type="match status" value="1"/>
</dbReference>
<dbReference type="KEGG" id="ttd:A3L14_07360"/>
<organism evidence="3 5">
    <name type="scientific">Thermococcus thioreducens</name>
    <dbReference type="NCBI Taxonomy" id="277988"/>
    <lineage>
        <taxon>Archaea</taxon>
        <taxon>Methanobacteriati</taxon>
        <taxon>Methanobacteriota</taxon>
        <taxon>Thermococci</taxon>
        <taxon>Thermococcales</taxon>
        <taxon>Thermococcaceae</taxon>
        <taxon>Thermococcus</taxon>
    </lineage>
</organism>
<evidence type="ECO:0000313" key="3">
    <source>
        <dbReference type="EMBL" id="KQH82045.1"/>
    </source>
</evidence>
<dbReference type="PATRIC" id="fig|277988.4.peg.1711"/>
<evidence type="ECO:0000313" key="2">
    <source>
        <dbReference type="EMBL" id="ASJ12714.1"/>
    </source>
</evidence>
<keyword evidence="7" id="KW-1185">Reference proteome</keyword>
<dbReference type="GO" id="GO:0016491">
    <property type="term" value="F:oxidoreductase activity"/>
    <property type="evidence" value="ECO:0007669"/>
    <property type="project" value="InterPro"/>
</dbReference>
<dbReference type="STRING" id="277988.SAMN05216170_0478"/>
<dbReference type="EMBL" id="CP015105">
    <property type="protein sequence ID" value="ASJ12714.1"/>
    <property type="molecule type" value="Genomic_DNA"/>
</dbReference>
<proteinExistence type="predicted"/>
<dbReference type="GeneID" id="33334230"/>
<gene>
    <name evidence="2" type="ORF">A3L14_07360</name>
    <name evidence="3" type="ORF">AMR53_08135</name>
    <name evidence="4" type="ORF">SAMN05216170_0478</name>
</gene>
<dbReference type="Proteomes" id="UP000051862">
    <property type="component" value="Unassembled WGS sequence"/>
</dbReference>
<dbReference type="GO" id="GO:0046872">
    <property type="term" value="F:metal ion binding"/>
    <property type="evidence" value="ECO:0007669"/>
    <property type="project" value="InterPro"/>
</dbReference>
<dbReference type="EMBL" id="LIXN01000013">
    <property type="protein sequence ID" value="KQH82045.1"/>
    <property type="molecule type" value="Genomic_DNA"/>
</dbReference>
<protein>
    <submittedName>
        <fullName evidence="3">Rubrerythrin</fullName>
    </submittedName>
</protein>
<evidence type="ECO:0000313" key="4">
    <source>
        <dbReference type="EMBL" id="SEV86341.1"/>
    </source>
</evidence>
<evidence type="ECO:0000313" key="7">
    <source>
        <dbReference type="Proteomes" id="UP000250136"/>
    </source>
</evidence>
<dbReference type="EMBL" id="FOIW01000001">
    <property type="protein sequence ID" value="SEV86341.1"/>
    <property type="molecule type" value="Genomic_DNA"/>
</dbReference>
<dbReference type="InterPro" id="IPR012347">
    <property type="entry name" value="Ferritin-like"/>
</dbReference>
<dbReference type="Proteomes" id="UP000182125">
    <property type="component" value="Unassembled WGS sequence"/>
</dbReference>
<dbReference type="CDD" id="cd01045">
    <property type="entry name" value="Ferritin_like_AB"/>
    <property type="match status" value="1"/>
</dbReference>
<dbReference type="Gene3D" id="1.20.1260.10">
    <property type="match status" value="1"/>
</dbReference>
<dbReference type="Pfam" id="PF02915">
    <property type="entry name" value="Rubrerythrin"/>
    <property type="match status" value="1"/>
</dbReference>
<accession>A0A0Q2QQ45</accession>